<dbReference type="HAMAP" id="MF_01526">
    <property type="entry name" value="UPF0342"/>
    <property type="match status" value="1"/>
</dbReference>
<sequence>MTANIYDTATQLEREIRATDQYKALQEAFANLKEKTEAYALFKEFQAFQQTLQQKMMSGEEMTEEDAQKAQELTTAVQAEAGIAELMEAEQAFSLLVNDMNKIVMAPVHELYEGE</sequence>
<evidence type="ECO:0000256" key="1">
    <source>
        <dbReference type="HAMAP-Rule" id="MF_01526"/>
    </source>
</evidence>
<evidence type="ECO:0000313" key="2">
    <source>
        <dbReference type="EMBL" id="MFD2728542.1"/>
    </source>
</evidence>
<gene>
    <name evidence="2" type="ORF">ACFSR0_03740</name>
</gene>
<proteinExistence type="inferred from homology"/>
<dbReference type="InterPro" id="IPR010368">
    <property type="entry name" value="Com_YlbF"/>
</dbReference>
<comment type="caution">
    <text evidence="2">The sequence shown here is derived from an EMBL/GenBank/DDBJ whole genome shotgun (WGS) entry which is preliminary data.</text>
</comment>
<dbReference type="SUPFAM" id="SSF158622">
    <property type="entry name" value="YheA/YmcA-like"/>
    <property type="match status" value="1"/>
</dbReference>
<keyword evidence="3" id="KW-1185">Reference proteome</keyword>
<dbReference type="Proteomes" id="UP001597427">
    <property type="component" value="Unassembled WGS sequence"/>
</dbReference>
<evidence type="ECO:0000313" key="3">
    <source>
        <dbReference type="Proteomes" id="UP001597427"/>
    </source>
</evidence>
<protein>
    <recommendedName>
        <fullName evidence="1">UPF0342 protein ACFSR0_03740</fullName>
    </recommendedName>
</protein>
<dbReference type="Pfam" id="PF06133">
    <property type="entry name" value="Com_YlbF"/>
    <property type="match status" value="1"/>
</dbReference>
<reference evidence="3" key="1">
    <citation type="journal article" date="2019" name="Int. J. Syst. Evol. Microbiol.">
        <title>The Global Catalogue of Microorganisms (GCM) 10K type strain sequencing project: providing services to taxonomists for standard genome sequencing and annotation.</title>
        <authorList>
            <consortium name="The Broad Institute Genomics Platform"/>
            <consortium name="The Broad Institute Genome Sequencing Center for Infectious Disease"/>
            <person name="Wu L."/>
            <person name="Ma J."/>
        </authorList>
    </citation>
    <scope>NUCLEOTIDE SEQUENCE [LARGE SCALE GENOMIC DNA]</scope>
    <source>
        <strain evidence="3">TISTR 932</strain>
    </source>
</reference>
<dbReference type="Gene3D" id="1.20.1500.10">
    <property type="entry name" value="YheA/YmcA-like"/>
    <property type="match status" value="1"/>
</dbReference>
<dbReference type="RefSeq" id="WP_007209191.1">
    <property type="nucleotide sequence ID" value="NZ_JBHUMO010000025.1"/>
</dbReference>
<name>A0ABW5TGW4_9ENTE</name>
<dbReference type="InterPro" id="IPR023378">
    <property type="entry name" value="YheA/YmcA-like_dom_sf"/>
</dbReference>
<dbReference type="GeneID" id="302704872"/>
<comment type="similarity">
    <text evidence="1">Belongs to the UPF0342 family.</text>
</comment>
<accession>A0ABW5TGW4</accession>
<organism evidence="2 3">
    <name type="scientific">Enterococcus camelliae</name>
    <dbReference type="NCBI Taxonomy" id="453959"/>
    <lineage>
        <taxon>Bacteria</taxon>
        <taxon>Bacillati</taxon>
        <taxon>Bacillota</taxon>
        <taxon>Bacilli</taxon>
        <taxon>Lactobacillales</taxon>
        <taxon>Enterococcaceae</taxon>
        <taxon>Enterococcus</taxon>
    </lineage>
</organism>
<dbReference type="EMBL" id="JBHUMO010000025">
    <property type="protein sequence ID" value="MFD2728542.1"/>
    <property type="molecule type" value="Genomic_DNA"/>
</dbReference>